<protein>
    <submittedName>
        <fullName evidence="2">Uncharacterized protein</fullName>
    </submittedName>
</protein>
<proteinExistence type="predicted"/>
<keyword evidence="3" id="KW-1185">Reference proteome</keyword>
<sequence>CCARGRPIIVEWERRKAAGLSRSVTHRYVTERYTFQSDSQSQPNLRRCRQKPAG</sequence>
<evidence type="ECO:0000313" key="3">
    <source>
        <dbReference type="Proteomes" id="UP000299102"/>
    </source>
</evidence>
<evidence type="ECO:0000313" key="2">
    <source>
        <dbReference type="EMBL" id="GBP93477.1"/>
    </source>
</evidence>
<name>A0A4C2A3J7_EUMVA</name>
<reference evidence="2 3" key="1">
    <citation type="journal article" date="2019" name="Commun. Biol.">
        <title>The bagworm genome reveals a unique fibroin gene that provides high tensile strength.</title>
        <authorList>
            <person name="Kono N."/>
            <person name="Nakamura H."/>
            <person name="Ohtoshi R."/>
            <person name="Tomita M."/>
            <person name="Numata K."/>
            <person name="Arakawa K."/>
        </authorList>
    </citation>
    <scope>NUCLEOTIDE SEQUENCE [LARGE SCALE GENOMIC DNA]</scope>
</reference>
<organism evidence="2 3">
    <name type="scientific">Eumeta variegata</name>
    <name type="common">Bagworm moth</name>
    <name type="synonym">Eumeta japonica</name>
    <dbReference type="NCBI Taxonomy" id="151549"/>
    <lineage>
        <taxon>Eukaryota</taxon>
        <taxon>Metazoa</taxon>
        <taxon>Ecdysozoa</taxon>
        <taxon>Arthropoda</taxon>
        <taxon>Hexapoda</taxon>
        <taxon>Insecta</taxon>
        <taxon>Pterygota</taxon>
        <taxon>Neoptera</taxon>
        <taxon>Endopterygota</taxon>
        <taxon>Lepidoptera</taxon>
        <taxon>Glossata</taxon>
        <taxon>Ditrysia</taxon>
        <taxon>Tineoidea</taxon>
        <taxon>Psychidae</taxon>
        <taxon>Oiketicinae</taxon>
        <taxon>Eumeta</taxon>
    </lineage>
</organism>
<feature type="compositionally biased region" description="Polar residues" evidence="1">
    <location>
        <begin position="35"/>
        <end position="44"/>
    </location>
</feature>
<dbReference type="AlphaFoldDB" id="A0A4C2A3J7"/>
<comment type="caution">
    <text evidence="2">The sequence shown here is derived from an EMBL/GenBank/DDBJ whole genome shotgun (WGS) entry which is preliminary data.</text>
</comment>
<accession>A0A4C2A3J7</accession>
<feature type="region of interest" description="Disordered" evidence="1">
    <location>
        <begin position="35"/>
        <end position="54"/>
    </location>
</feature>
<gene>
    <name evidence="2" type="ORF">EVAR_68714_1</name>
</gene>
<dbReference type="EMBL" id="BGZK01002382">
    <property type="protein sequence ID" value="GBP93477.1"/>
    <property type="molecule type" value="Genomic_DNA"/>
</dbReference>
<dbReference type="Proteomes" id="UP000299102">
    <property type="component" value="Unassembled WGS sequence"/>
</dbReference>
<evidence type="ECO:0000256" key="1">
    <source>
        <dbReference type="SAM" id="MobiDB-lite"/>
    </source>
</evidence>
<feature type="non-terminal residue" evidence="2">
    <location>
        <position position="1"/>
    </location>
</feature>